<evidence type="ECO:0000313" key="2">
    <source>
        <dbReference type="EMBL" id="KAF5176459.1"/>
    </source>
</evidence>
<feature type="non-terminal residue" evidence="2">
    <location>
        <position position="1"/>
    </location>
</feature>
<organism evidence="2 3">
    <name type="scientific">Thalictrum thalictroides</name>
    <name type="common">Rue-anemone</name>
    <name type="synonym">Anemone thalictroides</name>
    <dbReference type="NCBI Taxonomy" id="46969"/>
    <lineage>
        <taxon>Eukaryota</taxon>
        <taxon>Viridiplantae</taxon>
        <taxon>Streptophyta</taxon>
        <taxon>Embryophyta</taxon>
        <taxon>Tracheophyta</taxon>
        <taxon>Spermatophyta</taxon>
        <taxon>Magnoliopsida</taxon>
        <taxon>Ranunculales</taxon>
        <taxon>Ranunculaceae</taxon>
        <taxon>Thalictroideae</taxon>
        <taxon>Thalictrum</taxon>
    </lineage>
</organism>
<keyword evidence="3" id="KW-1185">Reference proteome</keyword>
<evidence type="ECO:0000256" key="1">
    <source>
        <dbReference type="SAM" id="Phobius"/>
    </source>
</evidence>
<protein>
    <submittedName>
        <fullName evidence="2">Uncharacterized protein</fullName>
    </submittedName>
</protein>
<evidence type="ECO:0000313" key="3">
    <source>
        <dbReference type="Proteomes" id="UP000554482"/>
    </source>
</evidence>
<name>A0A7J6UVA1_THATH</name>
<dbReference type="AlphaFoldDB" id="A0A7J6UVA1"/>
<keyword evidence="1" id="KW-0812">Transmembrane</keyword>
<comment type="caution">
    <text evidence="2">The sequence shown here is derived from an EMBL/GenBank/DDBJ whole genome shotgun (WGS) entry which is preliminary data.</text>
</comment>
<feature type="transmembrane region" description="Helical" evidence="1">
    <location>
        <begin position="30"/>
        <end position="49"/>
    </location>
</feature>
<dbReference type="Proteomes" id="UP000554482">
    <property type="component" value="Unassembled WGS sequence"/>
</dbReference>
<gene>
    <name evidence="2" type="ORF">FRX31_033953</name>
</gene>
<reference evidence="2 3" key="1">
    <citation type="submission" date="2020-06" db="EMBL/GenBank/DDBJ databases">
        <title>Transcriptomic and genomic resources for Thalictrum thalictroides and T. hernandezii: Facilitating candidate gene discovery in an emerging model plant lineage.</title>
        <authorList>
            <person name="Arias T."/>
            <person name="Riano-Pachon D.M."/>
            <person name="Di Stilio V.S."/>
        </authorList>
    </citation>
    <scope>NUCLEOTIDE SEQUENCE [LARGE SCALE GENOMIC DNA]</scope>
    <source>
        <strain evidence="3">cv. WT478/WT964</strain>
        <tissue evidence="2">Leaves</tissue>
    </source>
</reference>
<proteinExistence type="predicted"/>
<dbReference type="EMBL" id="JABWDY010042711">
    <property type="protein sequence ID" value="KAF5176459.1"/>
    <property type="molecule type" value="Genomic_DNA"/>
</dbReference>
<accession>A0A7J6UVA1</accession>
<sequence length="78" mass="8896">MKKDCQKDFSHEELNWARDVLKLLYIIDRLIYLCAANGVGVYTLILAYWDGSDLLLSASGESNDWIYSTGMEMAQDTL</sequence>
<keyword evidence="1" id="KW-0472">Membrane</keyword>
<keyword evidence="1" id="KW-1133">Transmembrane helix</keyword>